<dbReference type="InterPro" id="IPR008965">
    <property type="entry name" value="CBM2/CBM3_carb-bd_dom_sf"/>
</dbReference>
<dbReference type="SUPFAM" id="SSF49384">
    <property type="entry name" value="Carbohydrate-binding domain"/>
    <property type="match status" value="1"/>
</dbReference>
<dbReference type="CDD" id="cd08547">
    <property type="entry name" value="Type_II_cohesin"/>
    <property type="match status" value="1"/>
</dbReference>
<protein>
    <recommendedName>
        <fullName evidence="2">Cohesin domain-containing protein</fullName>
    </recommendedName>
</protein>
<organism evidence="3 4">
    <name type="scientific">Candidatus Roizmanbacteria bacterium RIFCSPLOWO2_02_FULL_36_11</name>
    <dbReference type="NCBI Taxonomy" id="1802071"/>
    <lineage>
        <taxon>Bacteria</taxon>
        <taxon>Candidatus Roizmaniibacteriota</taxon>
    </lineage>
</organism>
<evidence type="ECO:0000313" key="4">
    <source>
        <dbReference type="Proteomes" id="UP000177418"/>
    </source>
</evidence>
<feature type="transmembrane region" description="Helical" evidence="1">
    <location>
        <begin position="28"/>
        <end position="49"/>
    </location>
</feature>
<dbReference type="AlphaFoldDB" id="A0A1F7JIE5"/>
<reference evidence="3 4" key="1">
    <citation type="journal article" date="2016" name="Nat. Commun.">
        <title>Thousands of microbial genomes shed light on interconnected biogeochemical processes in an aquifer system.</title>
        <authorList>
            <person name="Anantharaman K."/>
            <person name="Brown C.T."/>
            <person name="Hug L.A."/>
            <person name="Sharon I."/>
            <person name="Castelle C.J."/>
            <person name="Probst A.J."/>
            <person name="Thomas B.C."/>
            <person name="Singh A."/>
            <person name="Wilkins M.J."/>
            <person name="Karaoz U."/>
            <person name="Brodie E.L."/>
            <person name="Williams K.H."/>
            <person name="Hubbard S.S."/>
            <person name="Banfield J.F."/>
        </authorList>
    </citation>
    <scope>NUCLEOTIDE SEQUENCE [LARGE SCALE GENOMIC DNA]</scope>
</reference>
<evidence type="ECO:0000256" key="1">
    <source>
        <dbReference type="SAM" id="Phobius"/>
    </source>
</evidence>
<keyword evidence="1" id="KW-0812">Transmembrane</keyword>
<keyword evidence="1" id="KW-0472">Membrane</keyword>
<dbReference type="Pfam" id="PF00963">
    <property type="entry name" value="Cohesin"/>
    <property type="match status" value="1"/>
</dbReference>
<keyword evidence="1" id="KW-1133">Transmembrane helix</keyword>
<dbReference type="Proteomes" id="UP000177418">
    <property type="component" value="Unassembled WGS sequence"/>
</dbReference>
<evidence type="ECO:0000313" key="3">
    <source>
        <dbReference type="EMBL" id="OGK55382.1"/>
    </source>
</evidence>
<feature type="domain" description="Cohesin" evidence="2">
    <location>
        <begin position="80"/>
        <end position="180"/>
    </location>
</feature>
<dbReference type="InterPro" id="IPR002102">
    <property type="entry name" value="Cohesin_dom"/>
</dbReference>
<comment type="caution">
    <text evidence="3">The sequence shown here is derived from an EMBL/GenBank/DDBJ whole genome shotgun (WGS) entry which is preliminary data.</text>
</comment>
<gene>
    <name evidence="3" type="ORF">A3H78_03710</name>
</gene>
<dbReference type="GO" id="GO:0030246">
    <property type="term" value="F:carbohydrate binding"/>
    <property type="evidence" value="ECO:0007669"/>
    <property type="project" value="InterPro"/>
</dbReference>
<dbReference type="EMBL" id="MGAV01000006">
    <property type="protein sequence ID" value="OGK55382.1"/>
    <property type="molecule type" value="Genomic_DNA"/>
</dbReference>
<proteinExistence type="predicted"/>
<name>A0A1F7JIE5_9BACT</name>
<accession>A0A1F7JIE5</accession>
<evidence type="ECO:0000259" key="2">
    <source>
        <dbReference type="Pfam" id="PF00963"/>
    </source>
</evidence>
<dbReference type="Gene3D" id="2.60.40.680">
    <property type="match status" value="1"/>
</dbReference>
<dbReference type="GO" id="GO:0000272">
    <property type="term" value="P:polysaccharide catabolic process"/>
    <property type="evidence" value="ECO:0007669"/>
    <property type="project" value="InterPro"/>
</dbReference>
<sequence length="207" mass="22776">MNNLVSKIQTSLKKDLTELKKLDENRRFLLIILLLVIFVISFLVGGYLFKKSNVTPATQQETTQTEPTSKKIYNTTLTIVPATDTLTVGQKKTASVNISELPVTAVDIGLTYDPAVLTVTNPQLGNAFDTVIKDKRQAEAGVLYFHAAVSTENKDNLREGVVMTFDVTAKKEVNKTLISFDPLETYTGLNGKNTVGTTLGANYKVMR</sequence>